<keyword evidence="3" id="KW-0804">Transcription</keyword>
<dbReference type="Gene3D" id="1.10.10.60">
    <property type="entry name" value="Homeodomain-like"/>
    <property type="match status" value="1"/>
</dbReference>
<evidence type="ECO:0000259" key="4">
    <source>
        <dbReference type="PROSITE" id="PS01124"/>
    </source>
</evidence>
<protein>
    <submittedName>
        <fullName evidence="5">AraC family transcriptional regulator</fullName>
    </submittedName>
</protein>
<evidence type="ECO:0000313" key="6">
    <source>
        <dbReference type="Proteomes" id="UP000676386"/>
    </source>
</evidence>
<dbReference type="SMART" id="SM00342">
    <property type="entry name" value="HTH_ARAC"/>
    <property type="match status" value="1"/>
</dbReference>
<evidence type="ECO:0000256" key="1">
    <source>
        <dbReference type="ARBA" id="ARBA00023015"/>
    </source>
</evidence>
<name>A0ABS5J1E0_9BACT</name>
<evidence type="ECO:0000313" key="5">
    <source>
        <dbReference type="EMBL" id="MBS0028257.1"/>
    </source>
</evidence>
<feature type="domain" description="HTH araC/xylS-type" evidence="4">
    <location>
        <begin position="34"/>
        <end position="132"/>
    </location>
</feature>
<evidence type="ECO:0000256" key="2">
    <source>
        <dbReference type="ARBA" id="ARBA00023125"/>
    </source>
</evidence>
<evidence type="ECO:0000256" key="3">
    <source>
        <dbReference type="ARBA" id="ARBA00023163"/>
    </source>
</evidence>
<dbReference type="RefSeq" id="WP_211973360.1">
    <property type="nucleotide sequence ID" value="NZ_CBFHAM010000007.1"/>
</dbReference>
<dbReference type="PROSITE" id="PS01124">
    <property type="entry name" value="HTH_ARAC_FAMILY_2"/>
    <property type="match status" value="1"/>
</dbReference>
<dbReference type="InterPro" id="IPR018060">
    <property type="entry name" value="HTH_AraC"/>
</dbReference>
<keyword evidence="1" id="KW-0805">Transcription regulation</keyword>
<dbReference type="PANTHER" id="PTHR43280">
    <property type="entry name" value="ARAC-FAMILY TRANSCRIPTIONAL REGULATOR"/>
    <property type="match status" value="1"/>
</dbReference>
<dbReference type="SUPFAM" id="SSF46689">
    <property type="entry name" value="Homeodomain-like"/>
    <property type="match status" value="1"/>
</dbReference>
<dbReference type="Proteomes" id="UP000676386">
    <property type="component" value="Unassembled WGS sequence"/>
</dbReference>
<dbReference type="EMBL" id="JAGTXB010000005">
    <property type="protein sequence ID" value="MBS0028257.1"/>
    <property type="molecule type" value="Genomic_DNA"/>
</dbReference>
<dbReference type="InterPro" id="IPR020449">
    <property type="entry name" value="Tscrpt_reg_AraC-type_HTH"/>
</dbReference>
<dbReference type="PANTHER" id="PTHR43280:SF32">
    <property type="entry name" value="TRANSCRIPTIONAL REGULATORY PROTEIN"/>
    <property type="match status" value="1"/>
</dbReference>
<gene>
    <name evidence="5" type="ORF">KE626_13145</name>
</gene>
<dbReference type="PRINTS" id="PR00032">
    <property type="entry name" value="HTHARAC"/>
</dbReference>
<comment type="caution">
    <text evidence="5">The sequence shown here is derived from an EMBL/GenBank/DDBJ whole genome shotgun (WGS) entry which is preliminary data.</text>
</comment>
<keyword evidence="6" id="KW-1185">Reference proteome</keyword>
<organism evidence="5 6">
    <name type="scientific">Chitinophaga hostae</name>
    <dbReference type="NCBI Taxonomy" id="2831022"/>
    <lineage>
        <taxon>Bacteria</taxon>
        <taxon>Pseudomonadati</taxon>
        <taxon>Bacteroidota</taxon>
        <taxon>Chitinophagia</taxon>
        <taxon>Chitinophagales</taxon>
        <taxon>Chitinophagaceae</taxon>
        <taxon>Chitinophaga</taxon>
    </lineage>
</organism>
<sequence>MEARVKLLGLLYHLQDFAPKTADNPINKQQMLLRRFMMLVDNHYIDKRTVQEYADLLSVTANHLSRSVKQHSGKNALSFIAGRLAAEAASLIQYTDFEITEIAYQLNFSDPANFGKFFKKQIGQSPSTFRKQHKH</sequence>
<reference evidence="5 6" key="1">
    <citation type="submission" date="2021-04" db="EMBL/GenBank/DDBJ databases">
        <title>Chitinophaga sp. nov., isolated from the rhizosphere soil.</title>
        <authorList>
            <person name="He S."/>
        </authorList>
    </citation>
    <scope>NUCLEOTIDE SEQUENCE [LARGE SCALE GENOMIC DNA]</scope>
    <source>
        <strain evidence="5 6">2R12</strain>
    </source>
</reference>
<accession>A0ABS5J1E0</accession>
<keyword evidence="2" id="KW-0238">DNA-binding</keyword>
<proteinExistence type="predicted"/>
<dbReference type="InterPro" id="IPR009057">
    <property type="entry name" value="Homeodomain-like_sf"/>
</dbReference>
<dbReference type="Pfam" id="PF12833">
    <property type="entry name" value="HTH_18"/>
    <property type="match status" value="1"/>
</dbReference>